<sequence>MSSPTILLTGGTGQTATALAQRLLSRTDAQLILTSRKGGGSVPSALASFDSERVKTVKFNWDDPSTFSSPFDDDDKIDAVYLVPHHRPQSVERTKTFIDLALEHGVKRFVMLGSSAVEIDDPGPGKFHRLLEDVRQSGKLKEYAVLRPSWFFTNLATQYAPGIISSDHVVSAAGDGKYGWVSVEDISEAAFSALTVPAEELYREYLITGPELLSLDEVANLLSETLSRKITHVRLSESESMERWLKIGVPQEHAQVMTQLDIAISNGLEERAFALEDTEPRKLKRWIGKESFRNFIFANRETSLTAVFPKPPGTSWSMGTYNLYSDAKHEKVLHSPQYPPSSSRKLDPSKTQQEMKPKQKSLRFWLGMIGVSIGMALAVTGSGISPNGIRLRPSKPESGFGRLDVDVLARAADFTDQVRFDNYSLFVKDQRFFVHSGEFHTFRLPVPDLWPDILEKFKAAGLNSVSVYTHMGLINPSRDVVDFEGYRALKPLYNAAKEAGITLVLRPGALRTNASDWRDAWQPYIDGIIEETRDSQVTEGGPVIAIQIDNEYTQQEGATYFAELEEVYRDPSSGIVVPLTYNDPGQGKNFINGTGAVDLYGLDSYPQGFDCSHPDVWRPVVTNYHDYHEDANPSQPFYIPEFQGGAFDAWGPTSPGYAACRQLTGPEFISVFNSQLWASNAKLINYYMTYGGTSWGGIPFHGVYTSYDYGAAISESRMLTTKYSALKRQGMFIRSSPEFYKTDWIGNSSTLTEGAVISVNNTPPAFVTLLRNPNTRAGFWIVRQNDSTSTATSEFRLNVTTADGTKLQLYTDITLSGRESKTIVTDYAFGSNSTALYSEAQIFFAGVIDGRDVLFLHGNSEQLHSFAVQFTGTPTPGIASPGSPDIQFKETLAGKARLVVVLPGVKGLVTVYDSDTQLILYADSDTVDTFWAPTIAGEGDFANFWSLGTNETVLIGGPYLVRSADIDDGNTLALRGDLNISEGAPEVLLTVIAPKRVKAISWNGQMVTEATSFLPTSWVSGVIHSGEGGETTNSLDGAAGITAPKLDEWKFRDSLPEVESGFDDSSWAVADHTTTNIPMKPLYGDGRVLYGCDYGFCENIVLWRGHFEGTGNEKSVNLSINGGEAFAASVWLNDVFLNTSFGNSTNNANFIEETDEVFTFPDGAVKSGEDNVITIVQDNMGLNEANGRDAMKSPRGVRGFQLNSGTFGDWKVQGKIGGYTNFPDKTRGVLNEGGLFGERKGWHLPGFDTSSWDTVSNISLSNAGVGFFVTTFDLSIPEGQDVMMSFNFVEGGEQAYRALLFVNGWMMGKRVANLGPQTKFPVHEGILDYQGTNTVAVAVWSMTDAPVTPQLELAIDGVFDGGVGTIRKNNPAWSAEGRE</sequence>
<dbReference type="SUPFAM" id="SSF117100">
    <property type="entry name" value="Beta-galactosidase LacA, domain 3"/>
    <property type="match status" value="1"/>
</dbReference>
<dbReference type="InterPro" id="IPR031330">
    <property type="entry name" value="Gly_Hdrlase_35_cat"/>
</dbReference>
<feature type="domain" description="Beta-galactosidase" evidence="9">
    <location>
        <begin position="738"/>
        <end position="930"/>
    </location>
</feature>
<dbReference type="PANTHER" id="PTHR43162">
    <property type="match status" value="1"/>
</dbReference>
<evidence type="ECO:0000256" key="8">
    <source>
        <dbReference type="SAM" id="MobiDB-lite"/>
    </source>
</evidence>
<dbReference type="InterPro" id="IPR037110">
    <property type="entry name" value="Betagal_dom2_sf"/>
</dbReference>
<dbReference type="InterPro" id="IPR008979">
    <property type="entry name" value="Galactose-bd-like_sf"/>
</dbReference>
<dbReference type="InterPro" id="IPR017853">
    <property type="entry name" value="GH"/>
</dbReference>
<dbReference type="Pfam" id="PF13363">
    <property type="entry name" value="BetaGal_dom3"/>
    <property type="match status" value="1"/>
</dbReference>
<evidence type="ECO:0000313" key="10">
    <source>
        <dbReference type="EMBL" id="KAL0065321.1"/>
    </source>
</evidence>
<dbReference type="Pfam" id="PF01301">
    <property type="entry name" value="Glyco_hydro_35"/>
    <property type="match status" value="1"/>
</dbReference>
<dbReference type="InterPro" id="IPR001944">
    <property type="entry name" value="Glycoside_Hdrlase_35"/>
</dbReference>
<evidence type="ECO:0000313" key="11">
    <source>
        <dbReference type="Proteomes" id="UP001437256"/>
    </source>
</evidence>
<reference evidence="10 11" key="1">
    <citation type="submission" date="2024-05" db="EMBL/GenBank/DDBJ databases">
        <title>A draft genome resource for the thread blight pathogen Marasmius tenuissimus strain MS-2.</title>
        <authorList>
            <person name="Yulfo-Soto G.E."/>
            <person name="Baruah I.K."/>
            <person name="Amoako-Attah I."/>
            <person name="Bukari Y."/>
            <person name="Meinhardt L.W."/>
            <person name="Bailey B.A."/>
            <person name="Cohen S.P."/>
        </authorList>
    </citation>
    <scope>NUCLEOTIDE SEQUENCE [LARGE SCALE GENOMIC DNA]</scope>
    <source>
        <strain evidence="10 11">MS-2</strain>
    </source>
</reference>
<evidence type="ECO:0000256" key="6">
    <source>
        <dbReference type="ARBA" id="ARBA00023180"/>
    </source>
</evidence>
<dbReference type="SUPFAM" id="SSF51445">
    <property type="entry name" value="(Trans)glycosidases"/>
    <property type="match status" value="1"/>
</dbReference>
<feature type="compositionally biased region" description="Basic and acidic residues" evidence="8">
    <location>
        <begin position="344"/>
        <end position="357"/>
    </location>
</feature>
<dbReference type="InterPro" id="IPR016040">
    <property type="entry name" value="NAD(P)-bd_dom"/>
</dbReference>
<dbReference type="Gene3D" id="3.20.20.80">
    <property type="entry name" value="Glycosidases"/>
    <property type="match status" value="1"/>
</dbReference>
<accession>A0ABR2ZUP8</accession>
<dbReference type="Proteomes" id="UP001437256">
    <property type="component" value="Unassembled WGS sequence"/>
</dbReference>
<dbReference type="InterPro" id="IPR036833">
    <property type="entry name" value="BetaGal_dom3_sf"/>
</dbReference>
<comment type="caution">
    <text evidence="10">The sequence shown here is derived from an EMBL/GenBank/DDBJ whole genome shotgun (WGS) entry which is preliminary data.</text>
</comment>
<dbReference type="PANTHER" id="PTHR43162:SF1">
    <property type="entry name" value="PRESTALK A DIFFERENTIATION PROTEIN A"/>
    <property type="match status" value="1"/>
</dbReference>
<dbReference type="InterPro" id="IPR025972">
    <property type="entry name" value="BetaGal_dom3"/>
</dbReference>
<dbReference type="SUPFAM" id="SSF51735">
    <property type="entry name" value="NAD(P)-binding Rossmann-fold domains"/>
    <property type="match status" value="1"/>
</dbReference>
<evidence type="ECO:0000256" key="3">
    <source>
        <dbReference type="ARBA" id="ARBA00012756"/>
    </source>
</evidence>
<name>A0ABR2ZUP8_9AGAR</name>
<feature type="region of interest" description="Disordered" evidence="8">
    <location>
        <begin position="334"/>
        <end position="358"/>
    </location>
</feature>
<dbReference type="SMART" id="SM01029">
    <property type="entry name" value="BetaGal_dom2"/>
    <property type="match status" value="1"/>
</dbReference>
<organism evidence="10 11">
    <name type="scientific">Marasmius tenuissimus</name>
    <dbReference type="NCBI Taxonomy" id="585030"/>
    <lineage>
        <taxon>Eukaryota</taxon>
        <taxon>Fungi</taxon>
        <taxon>Dikarya</taxon>
        <taxon>Basidiomycota</taxon>
        <taxon>Agaricomycotina</taxon>
        <taxon>Agaricomycetes</taxon>
        <taxon>Agaricomycetidae</taxon>
        <taxon>Agaricales</taxon>
        <taxon>Marasmiineae</taxon>
        <taxon>Marasmiaceae</taxon>
        <taxon>Marasmius</taxon>
    </lineage>
</organism>
<evidence type="ECO:0000256" key="7">
    <source>
        <dbReference type="ARBA" id="ARBA00023295"/>
    </source>
</evidence>
<keyword evidence="5" id="KW-0378">Hydrolase</keyword>
<dbReference type="InterPro" id="IPR036291">
    <property type="entry name" value="NAD(P)-bd_dom_sf"/>
</dbReference>
<dbReference type="Gene3D" id="3.90.25.10">
    <property type="entry name" value="UDP-galactose 4-epimerase, domain 1"/>
    <property type="match status" value="1"/>
</dbReference>
<keyword evidence="4" id="KW-0732">Signal</keyword>
<keyword evidence="6" id="KW-0325">Glycoprotein</keyword>
<protein>
    <recommendedName>
        <fullName evidence="3">beta-galactosidase</fullName>
        <ecNumber evidence="3">3.2.1.23</ecNumber>
    </recommendedName>
</protein>
<dbReference type="Gene3D" id="2.102.20.10">
    <property type="entry name" value="Beta-galactosidase, domain 2"/>
    <property type="match status" value="1"/>
</dbReference>
<evidence type="ECO:0000256" key="4">
    <source>
        <dbReference type="ARBA" id="ARBA00022729"/>
    </source>
</evidence>
<dbReference type="Pfam" id="PF10435">
    <property type="entry name" value="BetaGal_dom2"/>
    <property type="match status" value="1"/>
</dbReference>
<dbReference type="EC" id="3.2.1.23" evidence="3"/>
<evidence type="ECO:0000259" key="9">
    <source>
        <dbReference type="SMART" id="SM01029"/>
    </source>
</evidence>
<evidence type="ECO:0000256" key="2">
    <source>
        <dbReference type="ARBA" id="ARBA00009809"/>
    </source>
</evidence>
<dbReference type="SUPFAM" id="SSF49785">
    <property type="entry name" value="Galactose-binding domain-like"/>
    <property type="match status" value="2"/>
</dbReference>
<comment type="catalytic activity">
    <reaction evidence="1">
        <text>Hydrolysis of terminal non-reducing beta-D-galactose residues in beta-D-galactosides.</text>
        <dbReference type="EC" id="3.2.1.23"/>
    </reaction>
</comment>
<dbReference type="PRINTS" id="PR00742">
    <property type="entry name" value="GLHYDRLASE35"/>
</dbReference>
<dbReference type="Gene3D" id="3.40.50.720">
    <property type="entry name" value="NAD(P)-binding Rossmann-like Domain"/>
    <property type="match status" value="1"/>
</dbReference>
<comment type="similarity">
    <text evidence="2">Belongs to the glycosyl hydrolase 35 family.</text>
</comment>
<evidence type="ECO:0000256" key="5">
    <source>
        <dbReference type="ARBA" id="ARBA00022801"/>
    </source>
</evidence>
<dbReference type="InterPro" id="IPR018954">
    <property type="entry name" value="Betagal_dom2"/>
</dbReference>
<dbReference type="InterPro" id="IPR051604">
    <property type="entry name" value="Ergot_Alk_Oxidoreductase"/>
</dbReference>
<keyword evidence="11" id="KW-1185">Reference proteome</keyword>
<dbReference type="SUPFAM" id="SSF51011">
    <property type="entry name" value="Glycosyl hydrolase domain"/>
    <property type="match status" value="1"/>
</dbReference>
<proteinExistence type="inferred from homology"/>
<evidence type="ECO:0000256" key="1">
    <source>
        <dbReference type="ARBA" id="ARBA00001412"/>
    </source>
</evidence>
<dbReference type="Pfam" id="PF13460">
    <property type="entry name" value="NAD_binding_10"/>
    <property type="match status" value="1"/>
</dbReference>
<dbReference type="EMBL" id="JBBXMP010000049">
    <property type="protein sequence ID" value="KAL0065321.1"/>
    <property type="molecule type" value="Genomic_DNA"/>
</dbReference>
<dbReference type="Gene3D" id="2.60.120.260">
    <property type="entry name" value="Galactose-binding domain-like"/>
    <property type="match status" value="2"/>
</dbReference>
<gene>
    <name evidence="10" type="ORF">AAF712_007657</name>
</gene>
<keyword evidence="7" id="KW-0326">Glycosidase</keyword>
<dbReference type="Pfam" id="PF13364">
    <property type="entry name" value="BetaGal_ABD2"/>
    <property type="match status" value="2"/>
</dbReference>
<dbReference type="InterPro" id="IPR025300">
    <property type="entry name" value="BetaGal_jelly_roll_dom"/>
</dbReference>
<dbReference type="Gene3D" id="2.60.390.10">
    <property type="entry name" value="Beta-galactosidase, domain 3"/>
    <property type="match status" value="1"/>
</dbReference>